<evidence type="ECO:0000256" key="3">
    <source>
        <dbReference type="SAM" id="MobiDB-lite"/>
    </source>
</evidence>
<evidence type="ECO:0000313" key="7">
    <source>
        <dbReference type="Proteomes" id="UP000014760"/>
    </source>
</evidence>
<dbReference type="PANTHER" id="PTHR31101">
    <property type="entry name" value="UPF0547 PROTEIN C16ORF87"/>
    <property type="match status" value="1"/>
</dbReference>
<evidence type="ECO:0000313" key="6">
    <source>
        <dbReference type="EnsemblMetazoa" id="CapteP192808"/>
    </source>
</evidence>
<dbReference type="InterPro" id="IPR018886">
    <property type="entry name" value="UPF0547"/>
</dbReference>
<evidence type="ECO:0000313" key="5">
    <source>
        <dbReference type="EMBL" id="ELT92201.1"/>
    </source>
</evidence>
<dbReference type="EMBL" id="AMQN01013445">
    <property type="status" value="NOT_ANNOTATED_CDS"/>
    <property type="molecule type" value="Genomic_DNA"/>
</dbReference>
<sequence>MKPAKIGAKRPTALKNCPSCPLQVPTACKSCSCGHIFRKSNSPASSAANTAASTSEPSSASKIRRTERTRRERPQYFSHLEYDNYKPRRKTSEVVSPNKKKLKSFSDVDRAKLLFNSKSKVSDKDDASSSSEDMFSNITSEKALQLAIILADVNRKFMGQNFRPPC</sequence>
<gene>
    <name evidence="5" type="ORF">CAPTEDRAFT_192808</name>
</gene>
<evidence type="ECO:0000259" key="4">
    <source>
        <dbReference type="Pfam" id="PF10571"/>
    </source>
</evidence>
<keyword evidence="7" id="KW-1185">Reference proteome</keyword>
<comment type="similarity">
    <text evidence="1">Belongs to the UPF0547 family.</text>
</comment>
<feature type="compositionally biased region" description="Basic and acidic residues" evidence="3">
    <location>
        <begin position="64"/>
        <end position="82"/>
    </location>
</feature>
<dbReference type="OMA" id="QHVPVAC"/>
<dbReference type="AlphaFoldDB" id="R7TKW9"/>
<proteinExistence type="inferred from homology"/>
<dbReference type="Proteomes" id="UP000014760">
    <property type="component" value="Unassembled WGS sequence"/>
</dbReference>
<name>R7TKW9_CAPTE</name>
<dbReference type="InterPro" id="IPR040246">
    <property type="entry name" value="C16orf87-like"/>
</dbReference>
<reference evidence="6" key="3">
    <citation type="submission" date="2015-06" db="UniProtKB">
        <authorList>
            <consortium name="EnsemblMetazoa"/>
        </authorList>
    </citation>
    <scope>IDENTIFICATION</scope>
</reference>
<dbReference type="EMBL" id="KB310228">
    <property type="protein sequence ID" value="ELT92201.1"/>
    <property type="molecule type" value="Genomic_DNA"/>
</dbReference>
<feature type="domain" description="UPF0547" evidence="4">
    <location>
        <begin position="15"/>
        <end position="38"/>
    </location>
</feature>
<accession>R7TKW9</accession>
<dbReference type="Pfam" id="PF10571">
    <property type="entry name" value="UPF0547"/>
    <property type="match status" value="1"/>
</dbReference>
<keyword evidence="2" id="KW-0175">Coiled coil</keyword>
<reference evidence="5 7" key="2">
    <citation type="journal article" date="2013" name="Nature">
        <title>Insights into bilaterian evolution from three spiralian genomes.</title>
        <authorList>
            <person name="Simakov O."/>
            <person name="Marletaz F."/>
            <person name="Cho S.J."/>
            <person name="Edsinger-Gonzales E."/>
            <person name="Havlak P."/>
            <person name="Hellsten U."/>
            <person name="Kuo D.H."/>
            <person name="Larsson T."/>
            <person name="Lv J."/>
            <person name="Arendt D."/>
            <person name="Savage R."/>
            <person name="Osoegawa K."/>
            <person name="de Jong P."/>
            <person name="Grimwood J."/>
            <person name="Chapman J.A."/>
            <person name="Shapiro H."/>
            <person name="Aerts A."/>
            <person name="Otillar R.P."/>
            <person name="Terry A.Y."/>
            <person name="Boore J.L."/>
            <person name="Grigoriev I.V."/>
            <person name="Lindberg D.R."/>
            <person name="Seaver E.C."/>
            <person name="Weisblat D.A."/>
            <person name="Putnam N.H."/>
            <person name="Rokhsar D.S."/>
        </authorList>
    </citation>
    <scope>NUCLEOTIDE SEQUENCE</scope>
    <source>
        <strain evidence="5 7">I ESC-2004</strain>
    </source>
</reference>
<evidence type="ECO:0000256" key="2">
    <source>
        <dbReference type="ARBA" id="ARBA00023054"/>
    </source>
</evidence>
<feature type="compositionally biased region" description="Low complexity" evidence="3">
    <location>
        <begin position="41"/>
        <end position="61"/>
    </location>
</feature>
<dbReference type="EnsemblMetazoa" id="CapteT192808">
    <property type="protein sequence ID" value="CapteP192808"/>
    <property type="gene ID" value="CapteG192808"/>
</dbReference>
<dbReference type="OrthoDB" id="5981040at2759"/>
<dbReference type="STRING" id="283909.R7TKW9"/>
<feature type="region of interest" description="Disordered" evidence="3">
    <location>
        <begin position="41"/>
        <end position="82"/>
    </location>
</feature>
<evidence type="ECO:0000256" key="1">
    <source>
        <dbReference type="ARBA" id="ARBA00008336"/>
    </source>
</evidence>
<protein>
    <recommendedName>
        <fullName evidence="4">UPF0547 domain-containing protein</fullName>
    </recommendedName>
</protein>
<organism evidence="5">
    <name type="scientific">Capitella teleta</name>
    <name type="common">Polychaete worm</name>
    <dbReference type="NCBI Taxonomy" id="283909"/>
    <lineage>
        <taxon>Eukaryota</taxon>
        <taxon>Metazoa</taxon>
        <taxon>Spiralia</taxon>
        <taxon>Lophotrochozoa</taxon>
        <taxon>Annelida</taxon>
        <taxon>Polychaeta</taxon>
        <taxon>Sedentaria</taxon>
        <taxon>Scolecida</taxon>
        <taxon>Capitellidae</taxon>
        <taxon>Capitella</taxon>
    </lineage>
</organism>
<dbReference type="HOGENOM" id="CLU_141213_0_0_1"/>
<reference evidence="7" key="1">
    <citation type="submission" date="2012-12" db="EMBL/GenBank/DDBJ databases">
        <authorList>
            <person name="Hellsten U."/>
            <person name="Grimwood J."/>
            <person name="Chapman J.A."/>
            <person name="Shapiro H."/>
            <person name="Aerts A."/>
            <person name="Otillar R.P."/>
            <person name="Terry A.Y."/>
            <person name="Boore J.L."/>
            <person name="Simakov O."/>
            <person name="Marletaz F."/>
            <person name="Cho S.-J."/>
            <person name="Edsinger-Gonzales E."/>
            <person name="Havlak P."/>
            <person name="Kuo D.-H."/>
            <person name="Larsson T."/>
            <person name="Lv J."/>
            <person name="Arendt D."/>
            <person name="Savage R."/>
            <person name="Osoegawa K."/>
            <person name="de Jong P."/>
            <person name="Lindberg D.R."/>
            <person name="Seaver E.C."/>
            <person name="Weisblat D.A."/>
            <person name="Putnam N.H."/>
            <person name="Grigoriev I.V."/>
            <person name="Rokhsar D.S."/>
        </authorList>
    </citation>
    <scope>NUCLEOTIDE SEQUENCE</scope>
    <source>
        <strain evidence="7">I ESC-2004</strain>
    </source>
</reference>